<evidence type="ECO:0000256" key="6">
    <source>
        <dbReference type="ARBA" id="ARBA00022695"/>
    </source>
</evidence>
<feature type="region of interest" description="Disordered" evidence="14">
    <location>
        <begin position="1085"/>
        <end position="1115"/>
    </location>
</feature>
<dbReference type="InterPro" id="IPR001357">
    <property type="entry name" value="BRCT_dom"/>
</dbReference>
<dbReference type="InterPro" id="IPR025527">
    <property type="entry name" value="HUWE1/Rev1_UBM"/>
</dbReference>
<dbReference type="InterPro" id="IPR031991">
    <property type="entry name" value="Rev1_C"/>
</dbReference>
<dbReference type="Gene3D" id="1.20.58.1280">
    <property type="entry name" value="DNA repair protein Rev1, C-terminal domain"/>
    <property type="match status" value="1"/>
</dbReference>
<dbReference type="SUPFAM" id="SSF52113">
    <property type="entry name" value="BRCT domain"/>
    <property type="match status" value="1"/>
</dbReference>
<evidence type="ECO:0000256" key="8">
    <source>
        <dbReference type="ARBA" id="ARBA00022763"/>
    </source>
</evidence>
<feature type="region of interest" description="Disordered" evidence="14">
    <location>
        <begin position="202"/>
        <end position="231"/>
    </location>
</feature>
<keyword evidence="6" id="KW-0548">Nucleotidyltransferase</keyword>
<evidence type="ECO:0000256" key="7">
    <source>
        <dbReference type="ARBA" id="ARBA00022723"/>
    </source>
</evidence>
<comment type="similarity">
    <text evidence="2">Belongs to the DNA polymerase type-Y family.</text>
</comment>
<dbReference type="GO" id="GO:0042276">
    <property type="term" value="P:error-prone translesion synthesis"/>
    <property type="evidence" value="ECO:0007669"/>
    <property type="project" value="InterPro"/>
</dbReference>
<dbReference type="PANTHER" id="PTHR45990">
    <property type="entry name" value="DNA REPAIR PROTEIN REV1"/>
    <property type="match status" value="1"/>
</dbReference>
<dbReference type="InterPro" id="IPR047346">
    <property type="entry name" value="Rev1_UBM1/2"/>
</dbReference>
<feature type="compositionally biased region" description="Polar residues" evidence="14">
    <location>
        <begin position="1168"/>
        <end position="1177"/>
    </location>
</feature>
<dbReference type="FunFam" id="3.30.1490.100:FF:000001">
    <property type="entry name" value="DNA repair protein REV1"/>
    <property type="match status" value="1"/>
</dbReference>
<dbReference type="PROSITE" id="PS50172">
    <property type="entry name" value="BRCT"/>
    <property type="match status" value="1"/>
</dbReference>
<comment type="caution">
    <text evidence="17">The sequence shown here is derived from an EMBL/GenBank/DDBJ whole genome shotgun (WGS) entry which is preliminary data.</text>
</comment>
<dbReference type="Gene3D" id="1.10.150.20">
    <property type="entry name" value="5' to 3' exonuclease, C-terminal subdomain"/>
    <property type="match status" value="1"/>
</dbReference>
<dbReference type="GO" id="GO:0070987">
    <property type="term" value="P:error-free translesion synthesis"/>
    <property type="evidence" value="ECO:0007669"/>
    <property type="project" value="TreeGrafter"/>
</dbReference>
<dbReference type="GO" id="GO:0005634">
    <property type="term" value="C:nucleus"/>
    <property type="evidence" value="ECO:0007669"/>
    <property type="project" value="UniProtKB-SubCell"/>
</dbReference>
<keyword evidence="7 13" id="KW-0479">Metal-binding</keyword>
<sequence length="1395" mass="155316">MSRRGKRDAVSSNTGRGQSRMYTESGWEAQGGYMAAKMQKLQDQNRTDIKPSGETSNIFKGVAIHVNGYTRPSSDELKRLVLIHGGRYEHYLYRTRVTHIIATNLTNSKIKDLMKNGKVVRPEWITDSIKAGRLLSYSQYLLYTNQGGKQKGLETFSTHAVTRHSSTASTMEMVTSYLNKMETSPDNSVSFQSSVDHSLVETENLKSDCDESRRQLNPWEEEESMSDADNDDLLLLDNQDFKKHPPESEISHGHQPRGVIPGDRVAQNVSTADIISPNNIGQSTVVNGHGIPSSKRTGIAKAGEPAFLNEFYSNSRLHHLSTWKSEWRAYVKTLQDQGQDFPGRTKLMEVASRRHQDMKSMLGNGHNLEPKQCGKPPHIIMHVDMDCFFVSVGLRKRPDLQGKPVAVTHSRGQGMKAPIPGSNPAYERQQWELRRNQGGKKGRKRQLPTQQPMLDEGIEEGSEEDDNNDDIDTPQPAQESFHSMAEIASCSYEARQSGVRNGMFMGKAKQLCPGLLTIPYDFEGYQEVSKILYDTVARYTHDIEAVSCDEMLVDCTDLLSITGAEPLEFASLLRQELLEQTGCPASAGMGSNILLAKMATRKAKPNGQNFLQSEDVLDFISDQTIQNIPGVGWSMSKKLKTMNVEKCGDLQKVSLGVLQKEFGPKTGQSLYRYCRGEDDRPIKTEQERKSVSAEINYGIRFKHNGEAEKFLTDLSEEVHTRLTNIDRKGKTITLKVMVRREGAPVETSKFMGHGICNNLSKSVTLPMATDDAKVISKECLGILHNMKVKASDLRGIGIQLQRLEPSTLGGHKSTKGAQSILNFTVSKQASPIKSLSKSPCATVTSSLPNLVDLDIETSTEGHTSIVRQEGGQTEVLNDLPDERDSVLEPKSGDSGNDFLGGYCHNIVDELSRRKTAKRFLPPLPSLPDISGSPEVGTGDGDVGTSGIQDYFPSPSQIDPSVLNELPPDIRRQVEKEMASRRKKDVHRHPANQNTPCSSKSDRTRGMVDERPGCSHWSDNSTNQNDYLTSALEAADTMPSPSQIDPSVLRELPPDIRRQVENDMAIKKRQGSNSAVGFEPRIIGKGHSVSENSSSTHGKESIAELPGCSNWSRQRTNGDHRDNIAIEPLPSLSQLDESCLSALPEELQNEIRQAYVRQEGEEVTRPVLNLQQASSPSKRSPEKTRSPAKSRSPGANRKSPNFKIPRGKPRRGRPKKLEFQTRRQPKITASVGNKQHEFRATILKDSLQGLNIVTADQPAHEVNQGTPVHSDSTTNESEGFVLDGVESTNQKAVNLCGAVTITEVRTLLREWLRLSPVPEDEDEEVMLTYLQDLVVDRNLEQVDLVIKFLNRHIERLQNDLWRATFERIVQHTQCVVLATYDSKLKICDRYVSMTAR</sequence>
<dbReference type="Pfam" id="PF21999">
    <property type="entry name" value="IMS_HHH_1"/>
    <property type="match status" value="1"/>
</dbReference>
<dbReference type="InterPro" id="IPR036420">
    <property type="entry name" value="BRCT_dom_sf"/>
</dbReference>
<dbReference type="Gene3D" id="6.10.250.1490">
    <property type="match status" value="1"/>
</dbReference>
<feature type="compositionally biased region" description="Basic and acidic residues" evidence="14">
    <location>
        <begin position="202"/>
        <end position="214"/>
    </location>
</feature>
<evidence type="ECO:0000256" key="13">
    <source>
        <dbReference type="PIRSR" id="PIRSR036573-2"/>
    </source>
</evidence>
<dbReference type="Pfam" id="PF00533">
    <property type="entry name" value="BRCT"/>
    <property type="match status" value="1"/>
</dbReference>
<feature type="compositionally biased region" description="Acidic residues" evidence="14">
    <location>
        <begin position="219"/>
        <end position="231"/>
    </location>
</feature>
<dbReference type="PANTHER" id="PTHR45990:SF1">
    <property type="entry name" value="DNA REPAIR PROTEIN REV1"/>
    <property type="match status" value="1"/>
</dbReference>
<dbReference type="Pfam" id="PF00817">
    <property type="entry name" value="IMS"/>
    <property type="match status" value="2"/>
</dbReference>
<dbReference type="STRING" id="6573.A0A210QZD0"/>
<keyword evidence="4" id="KW-0237">DNA synthesis</keyword>
<dbReference type="GO" id="GO:0017125">
    <property type="term" value="F:deoxycytidyl transferase activity"/>
    <property type="evidence" value="ECO:0007669"/>
    <property type="project" value="TreeGrafter"/>
</dbReference>
<gene>
    <name evidence="17" type="ORF">KP79_PYT15206</name>
</gene>
<feature type="compositionally biased region" description="Basic and acidic residues" evidence="14">
    <location>
        <begin position="999"/>
        <end position="1012"/>
    </location>
</feature>
<comment type="subcellular location">
    <subcellularLocation>
        <location evidence="1">Nucleus</location>
    </subcellularLocation>
</comment>
<dbReference type="InterPro" id="IPR038401">
    <property type="entry name" value="Rev1_C_sf"/>
</dbReference>
<feature type="compositionally biased region" description="Basic residues" evidence="14">
    <location>
        <begin position="980"/>
        <end position="989"/>
    </location>
</feature>
<feature type="region of interest" description="Disordered" evidence="14">
    <location>
        <begin position="1"/>
        <end position="24"/>
    </location>
</feature>
<proteinExistence type="inferred from homology"/>
<dbReference type="InterPro" id="IPR012112">
    <property type="entry name" value="REV1"/>
</dbReference>
<feature type="binding site" evidence="13">
    <location>
        <position position="549"/>
    </location>
    <ligand>
        <name>Mg(2+)</name>
        <dbReference type="ChEBI" id="CHEBI:18420"/>
        <label>1</label>
    </ligand>
</feature>
<dbReference type="GO" id="GO:0003684">
    <property type="term" value="F:damaged DNA binding"/>
    <property type="evidence" value="ECO:0007669"/>
    <property type="project" value="InterPro"/>
</dbReference>
<dbReference type="SMART" id="SM00292">
    <property type="entry name" value="BRCT"/>
    <property type="match status" value="1"/>
</dbReference>
<dbReference type="CDD" id="cd19318">
    <property type="entry name" value="Rev1_UBM2"/>
    <property type="match status" value="1"/>
</dbReference>
<evidence type="ECO:0000256" key="14">
    <source>
        <dbReference type="SAM" id="MobiDB-lite"/>
    </source>
</evidence>
<dbReference type="CDD" id="cd17719">
    <property type="entry name" value="BRCT_Rev1"/>
    <property type="match status" value="1"/>
</dbReference>
<evidence type="ECO:0000313" key="17">
    <source>
        <dbReference type="EMBL" id="OWF54110.1"/>
    </source>
</evidence>
<feature type="domain" description="UmuC" evidence="16">
    <location>
        <begin position="380"/>
        <end position="632"/>
    </location>
</feature>
<dbReference type="SUPFAM" id="SSF56672">
    <property type="entry name" value="DNA/RNA polymerases"/>
    <property type="match status" value="1"/>
</dbReference>
<evidence type="ECO:0000256" key="10">
    <source>
        <dbReference type="ARBA" id="ARBA00023125"/>
    </source>
</evidence>
<evidence type="ECO:0000256" key="5">
    <source>
        <dbReference type="ARBA" id="ARBA00022679"/>
    </source>
</evidence>
<keyword evidence="18" id="KW-1185">Reference proteome</keyword>
<dbReference type="InterPro" id="IPR036775">
    <property type="entry name" value="DNA_pol_Y-fam_lit_finger_sf"/>
</dbReference>
<dbReference type="GO" id="GO:0046872">
    <property type="term" value="F:metal ion binding"/>
    <property type="evidence" value="ECO:0007669"/>
    <property type="project" value="UniProtKB-KW"/>
</dbReference>
<dbReference type="CDD" id="cd12145">
    <property type="entry name" value="Rev1_C"/>
    <property type="match status" value="1"/>
</dbReference>
<dbReference type="InterPro" id="IPR043502">
    <property type="entry name" value="DNA/RNA_pol_sf"/>
</dbReference>
<evidence type="ECO:0000256" key="12">
    <source>
        <dbReference type="ARBA" id="ARBA00023242"/>
    </source>
</evidence>
<feature type="region of interest" description="Disordered" evidence="14">
    <location>
        <begin position="974"/>
        <end position="1021"/>
    </location>
</feature>
<keyword evidence="10" id="KW-0238">DNA-binding</keyword>
<dbReference type="Proteomes" id="UP000242188">
    <property type="component" value="Unassembled WGS sequence"/>
</dbReference>
<protein>
    <recommendedName>
        <fullName evidence="3">DNA repair protein REV1</fullName>
    </recommendedName>
</protein>
<dbReference type="InterPro" id="IPR043128">
    <property type="entry name" value="Rev_trsase/Diguanyl_cyclase"/>
</dbReference>
<feature type="compositionally biased region" description="Basic residues" evidence="14">
    <location>
        <begin position="1204"/>
        <end position="1213"/>
    </location>
</feature>
<dbReference type="InterPro" id="IPR017961">
    <property type="entry name" value="DNA_pol_Y-fam_little_finger"/>
</dbReference>
<feature type="region of interest" description="Disordered" evidence="14">
    <location>
        <begin position="1162"/>
        <end position="1227"/>
    </location>
</feature>
<feature type="compositionally biased region" description="Polar residues" evidence="14">
    <location>
        <begin position="10"/>
        <end position="22"/>
    </location>
</feature>
<dbReference type="EMBL" id="NEDP02001165">
    <property type="protein sequence ID" value="OWF54110.1"/>
    <property type="molecule type" value="Genomic_DNA"/>
</dbReference>
<dbReference type="PIRSF" id="PIRSF036573">
    <property type="entry name" value="REV1"/>
    <property type="match status" value="1"/>
</dbReference>
<keyword evidence="5" id="KW-0808">Transferase</keyword>
<dbReference type="GO" id="GO:0006281">
    <property type="term" value="P:DNA repair"/>
    <property type="evidence" value="ECO:0007669"/>
    <property type="project" value="UniProtKB-KW"/>
</dbReference>
<dbReference type="Gene3D" id="3.40.1170.60">
    <property type="match status" value="1"/>
</dbReference>
<keyword evidence="11" id="KW-0234">DNA repair</keyword>
<evidence type="ECO:0000256" key="4">
    <source>
        <dbReference type="ARBA" id="ARBA00022634"/>
    </source>
</evidence>
<dbReference type="GO" id="GO:0003887">
    <property type="term" value="F:DNA-directed DNA polymerase activity"/>
    <property type="evidence" value="ECO:0007669"/>
    <property type="project" value="InterPro"/>
</dbReference>
<dbReference type="PROSITE" id="PS50173">
    <property type="entry name" value="UMUC"/>
    <property type="match status" value="1"/>
</dbReference>
<reference evidence="17 18" key="1">
    <citation type="journal article" date="2017" name="Nat. Ecol. Evol.">
        <title>Scallop genome provides insights into evolution of bilaterian karyotype and development.</title>
        <authorList>
            <person name="Wang S."/>
            <person name="Zhang J."/>
            <person name="Jiao W."/>
            <person name="Li J."/>
            <person name="Xun X."/>
            <person name="Sun Y."/>
            <person name="Guo X."/>
            <person name="Huan P."/>
            <person name="Dong B."/>
            <person name="Zhang L."/>
            <person name="Hu X."/>
            <person name="Sun X."/>
            <person name="Wang J."/>
            <person name="Zhao C."/>
            <person name="Wang Y."/>
            <person name="Wang D."/>
            <person name="Huang X."/>
            <person name="Wang R."/>
            <person name="Lv J."/>
            <person name="Li Y."/>
            <person name="Zhang Z."/>
            <person name="Liu B."/>
            <person name="Lu W."/>
            <person name="Hui Y."/>
            <person name="Liang J."/>
            <person name="Zhou Z."/>
            <person name="Hou R."/>
            <person name="Li X."/>
            <person name="Liu Y."/>
            <person name="Li H."/>
            <person name="Ning X."/>
            <person name="Lin Y."/>
            <person name="Zhao L."/>
            <person name="Xing Q."/>
            <person name="Dou J."/>
            <person name="Li Y."/>
            <person name="Mao J."/>
            <person name="Guo H."/>
            <person name="Dou H."/>
            <person name="Li T."/>
            <person name="Mu C."/>
            <person name="Jiang W."/>
            <person name="Fu Q."/>
            <person name="Fu X."/>
            <person name="Miao Y."/>
            <person name="Liu J."/>
            <person name="Yu Q."/>
            <person name="Li R."/>
            <person name="Liao H."/>
            <person name="Li X."/>
            <person name="Kong Y."/>
            <person name="Jiang Z."/>
            <person name="Chourrout D."/>
            <person name="Li R."/>
            <person name="Bao Z."/>
        </authorList>
    </citation>
    <scope>NUCLEOTIDE SEQUENCE [LARGE SCALE GENOMIC DNA]</scope>
    <source>
        <strain evidence="17 18">PY_sf001</strain>
    </source>
</reference>
<keyword evidence="12" id="KW-0539">Nucleus</keyword>
<name>A0A210QZD0_MIZYE</name>
<evidence type="ECO:0000256" key="1">
    <source>
        <dbReference type="ARBA" id="ARBA00004123"/>
    </source>
</evidence>
<dbReference type="InterPro" id="IPR001126">
    <property type="entry name" value="UmuC"/>
</dbReference>
<dbReference type="Pfam" id="PF16727">
    <property type="entry name" value="REV1_C"/>
    <property type="match status" value="1"/>
</dbReference>
<dbReference type="Gene3D" id="3.30.1490.100">
    <property type="entry name" value="DNA polymerase, Y-family, little finger domain"/>
    <property type="match status" value="1"/>
</dbReference>
<dbReference type="InterPro" id="IPR053848">
    <property type="entry name" value="IMS_HHH_1"/>
</dbReference>
<evidence type="ECO:0000256" key="2">
    <source>
        <dbReference type="ARBA" id="ARBA00010945"/>
    </source>
</evidence>
<dbReference type="SUPFAM" id="SSF100879">
    <property type="entry name" value="Lesion bypass DNA polymerase (Y-family), little finger domain"/>
    <property type="match status" value="1"/>
</dbReference>
<dbReference type="CDD" id="cd01701">
    <property type="entry name" value="PolY_Rev1"/>
    <property type="match status" value="1"/>
</dbReference>
<dbReference type="Gene3D" id="6.10.250.1630">
    <property type="match status" value="2"/>
</dbReference>
<feature type="region of interest" description="Disordered" evidence="14">
    <location>
        <begin position="405"/>
        <end position="476"/>
    </location>
</feature>
<dbReference type="Pfam" id="PF11799">
    <property type="entry name" value="IMS_C"/>
    <property type="match status" value="1"/>
</dbReference>
<keyword evidence="9 13" id="KW-0460">Magnesium</keyword>
<feature type="domain" description="BRCT" evidence="15">
    <location>
        <begin position="54"/>
        <end position="142"/>
    </location>
</feature>
<feature type="compositionally biased region" description="Basic residues" evidence="14">
    <location>
        <begin position="437"/>
        <end position="446"/>
    </location>
</feature>
<feature type="binding site" evidence="13">
    <location>
        <position position="550"/>
    </location>
    <ligand>
        <name>Mg(2+)</name>
        <dbReference type="ChEBI" id="CHEBI:18420"/>
        <label>1</label>
    </ligand>
</feature>
<keyword evidence="8" id="KW-0227">DNA damage</keyword>
<evidence type="ECO:0000313" key="18">
    <source>
        <dbReference type="Proteomes" id="UP000242188"/>
    </source>
</evidence>
<dbReference type="Pfam" id="PF14377">
    <property type="entry name" value="UBM"/>
    <property type="match status" value="3"/>
</dbReference>
<feature type="compositionally biased region" description="Acidic residues" evidence="14">
    <location>
        <begin position="456"/>
        <end position="472"/>
    </location>
</feature>
<dbReference type="Gene3D" id="3.30.70.270">
    <property type="match status" value="2"/>
</dbReference>
<dbReference type="FunFam" id="3.40.50.10190:FF:000011">
    <property type="entry name" value="DNA repair protein REV1"/>
    <property type="match status" value="1"/>
</dbReference>
<feature type="binding site" evidence="13">
    <location>
        <position position="384"/>
    </location>
    <ligand>
        <name>Mg(2+)</name>
        <dbReference type="ChEBI" id="CHEBI:18420"/>
        <label>1</label>
    </ligand>
</feature>
<comment type="cofactor">
    <cofactor evidence="13">
        <name>Mg(2+)</name>
        <dbReference type="ChEBI" id="CHEBI:18420"/>
    </cofactor>
    <text evidence="13">Binds 2 magnesium ions.</text>
</comment>
<accession>A0A210QZD0</accession>
<evidence type="ECO:0000256" key="9">
    <source>
        <dbReference type="ARBA" id="ARBA00022842"/>
    </source>
</evidence>
<dbReference type="Gene3D" id="3.40.50.10190">
    <property type="entry name" value="BRCT domain"/>
    <property type="match status" value="1"/>
</dbReference>
<dbReference type="OrthoDB" id="427711at2759"/>
<feature type="region of interest" description="Disordered" evidence="14">
    <location>
        <begin position="924"/>
        <end position="946"/>
    </location>
</feature>
<evidence type="ECO:0000259" key="15">
    <source>
        <dbReference type="PROSITE" id="PS50172"/>
    </source>
</evidence>
<evidence type="ECO:0000259" key="16">
    <source>
        <dbReference type="PROSITE" id="PS50173"/>
    </source>
</evidence>
<organism evidence="17 18">
    <name type="scientific">Mizuhopecten yessoensis</name>
    <name type="common">Japanese scallop</name>
    <name type="synonym">Patinopecten yessoensis</name>
    <dbReference type="NCBI Taxonomy" id="6573"/>
    <lineage>
        <taxon>Eukaryota</taxon>
        <taxon>Metazoa</taxon>
        <taxon>Spiralia</taxon>
        <taxon>Lophotrochozoa</taxon>
        <taxon>Mollusca</taxon>
        <taxon>Bivalvia</taxon>
        <taxon>Autobranchia</taxon>
        <taxon>Pteriomorphia</taxon>
        <taxon>Pectinida</taxon>
        <taxon>Pectinoidea</taxon>
        <taxon>Pectinidae</taxon>
        <taxon>Mizuhopecten</taxon>
    </lineage>
</organism>
<evidence type="ECO:0000256" key="3">
    <source>
        <dbReference type="ARBA" id="ARBA00020399"/>
    </source>
</evidence>
<evidence type="ECO:0000256" key="11">
    <source>
        <dbReference type="ARBA" id="ARBA00023204"/>
    </source>
</evidence>